<protein>
    <submittedName>
        <fullName evidence="1">Uncharacterized protein</fullName>
    </submittedName>
</protein>
<gene>
    <name evidence="1" type="ORF">QE417_003718</name>
</gene>
<name>A0ABU3GYY0_9SPHI</name>
<dbReference type="EMBL" id="JAVLVU010000001">
    <property type="protein sequence ID" value="MDT3404646.1"/>
    <property type="molecule type" value="Genomic_DNA"/>
</dbReference>
<sequence>MTTLTIEIPDKSTKTIIELISQLGGKVVTDGIEVKKQQVLDDIEEAVVFIKDYKAGKVKAQDINQLLDEL</sequence>
<dbReference type="RefSeq" id="WP_311952152.1">
    <property type="nucleotide sequence ID" value="NZ_JAVLVU010000001.1"/>
</dbReference>
<accession>A0ABU3GYY0</accession>
<keyword evidence="2" id="KW-1185">Reference proteome</keyword>
<comment type="caution">
    <text evidence="1">The sequence shown here is derived from an EMBL/GenBank/DDBJ whole genome shotgun (WGS) entry which is preliminary data.</text>
</comment>
<evidence type="ECO:0000313" key="1">
    <source>
        <dbReference type="EMBL" id="MDT3404646.1"/>
    </source>
</evidence>
<reference evidence="2" key="1">
    <citation type="submission" date="2023-07" db="EMBL/GenBank/DDBJ databases">
        <title>Functional and genomic diversity of the sorghum phyllosphere microbiome.</title>
        <authorList>
            <person name="Shade A."/>
        </authorList>
    </citation>
    <scope>NUCLEOTIDE SEQUENCE [LARGE SCALE GENOMIC DNA]</scope>
    <source>
        <strain evidence="2">SORGH_AS_0422</strain>
    </source>
</reference>
<evidence type="ECO:0000313" key="2">
    <source>
        <dbReference type="Proteomes" id="UP001258315"/>
    </source>
</evidence>
<proteinExistence type="predicted"/>
<dbReference type="Proteomes" id="UP001258315">
    <property type="component" value="Unassembled WGS sequence"/>
</dbReference>
<organism evidence="1 2">
    <name type="scientific">Mucilaginibacter terrae</name>
    <dbReference type="NCBI Taxonomy" id="1955052"/>
    <lineage>
        <taxon>Bacteria</taxon>
        <taxon>Pseudomonadati</taxon>
        <taxon>Bacteroidota</taxon>
        <taxon>Sphingobacteriia</taxon>
        <taxon>Sphingobacteriales</taxon>
        <taxon>Sphingobacteriaceae</taxon>
        <taxon>Mucilaginibacter</taxon>
    </lineage>
</organism>